<protein>
    <submittedName>
        <fullName evidence="1">Putative head-tail connector</fullName>
    </submittedName>
</protein>
<evidence type="ECO:0000313" key="1">
    <source>
        <dbReference type="EMBL" id="QJA91191.1"/>
    </source>
</evidence>
<dbReference type="EMBL" id="MT142968">
    <property type="protein sequence ID" value="QJA91191.1"/>
    <property type="molecule type" value="Genomic_DNA"/>
</dbReference>
<organism evidence="1">
    <name type="scientific">viral metagenome</name>
    <dbReference type="NCBI Taxonomy" id="1070528"/>
    <lineage>
        <taxon>unclassified sequences</taxon>
        <taxon>metagenomes</taxon>
        <taxon>organismal metagenomes</taxon>
    </lineage>
</organism>
<dbReference type="NCBIfam" id="TIGR02215">
    <property type="entry name" value="phage_chp_gp8"/>
    <property type="match status" value="1"/>
</dbReference>
<dbReference type="CDD" id="cd08054">
    <property type="entry name" value="gp6"/>
    <property type="match status" value="1"/>
</dbReference>
<gene>
    <name evidence="1" type="ORF">MM415B03442_0011</name>
</gene>
<name>A0A6M3LDB9_9ZZZZ</name>
<dbReference type="Pfam" id="PF05135">
    <property type="entry name" value="Phage_connect_1"/>
    <property type="match status" value="1"/>
</dbReference>
<dbReference type="Gene3D" id="1.10.3230.30">
    <property type="entry name" value="Phage gp6-like head-tail connector protein"/>
    <property type="match status" value="1"/>
</dbReference>
<reference evidence="1" key="1">
    <citation type="submission" date="2020-03" db="EMBL/GenBank/DDBJ databases">
        <title>The deep terrestrial virosphere.</title>
        <authorList>
            <person name="Holmfeldt K."/>
            <person name="Nilsson E."/>
            <person name="Simone D."/>
            <person name="Lopez-Fernandez M."/>
            <person name="Wu X."/>
            <person name="de Brujin I."/>
            <person name="Lundin D."/>
            <person name="Andersson A."/>
            <person name="Bertilsson S."/>
            <person name="Dopson M."/>
        </authorList>
    </citation>
    <scope>NUCLEOTIDE SEQUENCE</scope>
    <source>
        <strain evidence="1">MM415B03442</strain>
    </source>
</reference>
<sequence length="198" mass="21404">MGRSPHYALTTVTASTTDPVTLASAKRHLSVSSTGDDALITDMITWATAKFEADIGRKLINATMAIYADAFPADGPIVLPRSPLANTSGVTITYVNSSAGTTSTWSSSLYDVDKHSEPPRIYPAYNQSYPSNVRSTVLHPVKVQFVAGYGTTQSAMPKLAVQAVHTAVAEQYRHREVGAWDETAETGWQNVIGLSRWE</sequence>
<proteinExistence type="predicted"/>
<dbReference type="InterPro" id="IPR021146">
    <property type="entry name" value="Phage_gp6-like_head-tail"/>
</dbReference>
<accession>A0A6M3LDB9</accession>
<dbReference type="InterPro" id="IPR011738">
    <property type="entry name" value="Phage_CHP"/>
</dbReference>
<dbReference type="AlphaFoldDB" id="A0A6M3LDB9"/>